<dbReference type="UniPathway" id="UPA00850"/>
<dbReference type="GO" id="GO:0005739">
    <property type="term" value="C:mitochondrion"/>
    <property type="evidence" value="ECO:0007669"/>
    <property type="project" value="TreeGrafter"/>
</dbReference>
<dbReference type="PIRSF" id="PIRSF001563">
    <property type="entry name" value="Folylpolyglu_synth"/>
    <property type="match status" value="1"/>
</dbReference>
<dbReference type="InterPro" id="IPR013221">
    <property type="entry name" value="Mur_ligase_cen"/>
</dbReference>
<dbReference type="PANTHER" id="PTHR11136">
    <property type="entry name" value="FOLYLPOLYGLUTAMATE SYNTHASE-RELATED"/>
    <property type="match status" value="1"/>
</dbReference>
<evidence type="ECO:0000256" key="8">
    <source>
        <dbReference type="ARBA" id="ARBA00022842"/>
    </source>
</evidence>
<evidence type="ECO:0000256" key="9">
    <source>
        <dbReference type="PIRNR" id="PIRNR001563"/>
    </source>
</evidence>
<proteinExistence type="inferred from homology"/>
<dbReference type="Gene3D" id="3.40.1190.10">
    <property type="entry name" value="Mur-like, catalytic domain"/>
    <property type="match status" value="1"/>
</dbReference>
<dbReference type="GO" id="GO:0005829">
    <property type="term" value="C:cytosol"/>
    <property type="evidence" value="ECO:0007669"/>
    <property type="project" value="TreeGrafter"/>
</dbReference>
<keyword evidence="3 9" id="KW-0554">One-carbon metabolism</keyword>
<dbReference type="GO" id="GO:0004326">
    <property type="term" value="F:tetrahydrofolylpolyglutamate synthase activity"/>
    <property type="evidence" value="ECO:0007669"/>
    <property type="project" value="InterPro"/>
</dbReference>
<dbReference type="GO" id="GO:0006730">
    <property type="term" value="P:one-carbon metabolic process"/>
    <property type="evidence" value="ECO:0007669"/>
    <property type="project" value="UniProtKB-KW"/>
</dbReference>
<evidence type="ECO:0000313" key="12">
    <source>
        <dbReference type="Proteomes" id="UP000192927"/>
    </source>
</evidence>
<dbReference type="EC" id="6.3.2.12" evidence="9"/>
<evidence type="ECO:0000256" key="7">
    <source>
        <dbReference type="ARBA" id="ARBA00022840"/>
    </source>
</evidence>
<dbReference type="GO" id="GO:0046872">
    <property type="term" value="F:metal ion binding"/>
    <property type="evidence" value="ECO:0007669"/>
    <property type="project" value="UniProtKB-KW"/>
</dbReference>
<keyword evidence="12" id="KW-1185">Reference proteome</keyword>
<evidence type="ECO:0000256" key="5">
    <source>
        <dbReference type="ARBA" id="ARBA00022723"/>
    </source>
</evidence>
<evidence type="ECO:0000313" key="11">
    <source>
        <dbReference type="EMBL" id="SLM40935.1"/>
    </source>
</evidence>
<dbReference type="SUPFAM" id="SSF53623">
    <property type="entry name" value="MurD-like peptide ligases, catalytic domain"/>
    <property type="match status" value="1"/>
</dbReference>
<keyword evidence="4 9" id="KW-0436">Ligase</keyword>
<dbReference type="NCBIfam" id="TIGR01499">
    <property type="entry name" value="folC"/>
    <property type="match status" value="1"/>
</dbReference>
<reference evidence="12" key="1">
    <citation type="submission" date="2017-03" db="EMBL/GenBank/DDBJ databases">
        <authorList>
            <person name="Sharma R."/>
            <person name="Thines M."/>
        </authorList>
    </citation>
    <scope>NUCLEOTIDE SEQUENCE [LARGE SCALE GENOMIC DNA]</scope>
</reference>
<feature type="domain" description="Mur ligase central" evidence="10">
    <location>
        <begin position="25"/>
        <end position="167"/>
    </location>
</feature>
<dbReference type="Proteomes" id="UP000192927">
    <property type="component" value="Unassembled WGS sequence"/>
</dbReference>
<keyword evidence="5" id="KW-0479">Metal-binding</keyword>
<evidence type="ECO:0000256" key="3">
    <source>
        <dbReference type="ARBA" id="ARBA00022563"/>
    </source>
</evidence>
<organism evidence="11 12">
    <name type="scientific">Lasallia pustulata</name>
    <dbReference type="NCBI Taxonomy" id="136370"/>
    <lineage>
        <taxon>Eukaryota</taxon>
        <taxon>Fungi</taxon>
        <taxon>Dikarya</taxon>
        <taxon>Ascomycota</taxon>
        <taxon>Pezizomycotina</taxon>
        <taxon>Lecanoromycetes</taxon>
        <taxon>OSLEUM clade</taxon>
        <taxon>Umbilicariomycetidae</taxon>
        <taxon>Umbilicariales</taxon>
        <taxon>Umbilicariaceae</taxon>
        <taxon>Lasallia</taxon>
    </lineage>
</organism>
<dbReference type="InterPro" id="IPR018109">
    <property type="entry name" value="Folylpolyglutamate_synth_CS"/>
</dbReference>
<evidence type="ECO:0000256" key="6">
    <source>
        <dbReference type="ARBA" id="ARBA00022741"/>
    </source>
</evidence>
<keyword evidence="6 9" id="KW-0547">Nucleotide-binding</keyword>
<dbReference type="FunFam" id="3.90.190.20:FF:000010">
    <property type="entry name" value="Dihydrofolate synthetase"/>
    <property type="match status" value="1"/>
</dbReference>
<name>A0A1W5DD50_9LECA</name>
<evidence type="ECO:0000256" key="1">
    <source>
        <dbReference type="ARBA" id="ARBA00005150"/>
    </source>
</evidence>
<keyword evidence="7 9" id="KW-0067">ATP-binding</keyword>
<accession>A0A1W5DD50</accession>
<dbReference type="GO" id="GO:0008841">
    <property type="term" value="F:dihydrofolate synthase activity"/>
    <property type="evidence" value="ECO:0007669"/>
    <property type="project" value="UniProtKB-EC"/>
</dbReference>
<dbReference type="PROSITE" id="PS01012">
    <property type="entry name" value="FOLYLPOLYGLU_SYNT_2"/>
    <property type="match status" value="1"/>
</dbReference>
<sequence>MIELGLARVGRLLRPTNLPWRAIHVAGTNGKGSVCAYVSAMLHAGNISCGRFNSPHLIDRWDCIAINEKTVDESLFRKAEAEIKARDAREGVGASEFELLTATAFEIFANEKVEIGVVEVGMGGRLDATNILQDPLVTVITRIGIDHEAFLGNTLEAIAVEKAGIMKPGVPCVIDGMNVSVFHVFERTAALVGAGPVIQISPSTSRADDELWNAFPISEFELHQQINLRLAYEAVRQALARLHSSTKPSQLLPAIHKASWPGRLQSLSMRHMTGRTEDILLDGAHNAQSAEVLGLYVNRKLRQRTVPVTWTIAISKGKDIQRILRFLIQPGDNVIAAEFGRVDGMPWVQPMAARDILESAHSMGALACRLENPGNIEDALQQASGIARGGPLVIAGSLYLISDVLRLMRAWK</sequence>
<dbReference type="PANTHER" id="PTHR11136:SF0">
    <property type="entry name" value="DIHYDROFOLATE SYNTHETASE-RELATED"/>
    <property type="match status" value="1"/>
</dbReference>
<evidence type="ECO:0000259" key="10">
    <source>
        <dbReference type="Pfam" id="PF08245"/>
    </source>
</evidence>
<dbReference type="InterPro" id="IPR036615">
    <property type="entry name" value="Mur_ligase_C_dom_sf"/>
</dbReference>
<dbReference type="GO" id="GO:0005524">
    <property type="term" value="F:ATP binding"/>
    <property type="evidence" value="ECO:0007669"/>
    <property type="project" value="UniProtKB-KW"/>
</dbReference>
<protein>
    <recommendedName>
        <fullName evidence="9">Dihydrofolate synthetase</fullName>
        <ecNumber evidence="9">6.3.2.12</ecNumber>
    </recommendedName>
</protein>
<comment type="catalytic activity">
    <reaction evidence="9">
        <text>7,8-dihydropteroate + L-glutamate + ATP = 7,8-dihydrofolate + ADP + phosphate + H(+)</text>
        <dbReference type="Rhea" id="RHEA:23584"/>
        <dbReference type="ChEBI" id="CHEBI:15378"/>
        <dbReference type="ChEBI" id="CHEBI:17839"/>
        <dbReference type="ChEBI" id="CHEBI:29985"/>
        <dbReference type="ChEBI" id="CHEBI:30616"/>
        <dbReference type="ChEBI" id="CHEBI:43474"/>
        <dbReference type="ChEBI" id="CHEBI:57451"/>
        <dbReference type="ChEBI" id="CHEBI:456216"/>
        <dbReference type="EC" id="6.3.2.12"/>
    </reaction>
</comment>
<comment type="similarity">
    <text evidence="2 9">Belongs to the folylpolyglutamate synthase family.</text>
</comment>
<keyword evidence="8" id="KW-0460">Magnesium</keyword>
<dbReference type="FunFam" id="3.40.1190.10:FF:000010">
    <property type="entry name" value="Dihydrofolate synthetase"/>
    <property type="match status" value="1"/>
</dbReference>
<dbReference type="Gene3D" id="3.90.190.20">
    <property type="entry name" value="Mur ligase, C-terminal domain"/>
    <property type="match status" value="1"/>
</dbReference>
<dbReference type="Pfam" id="PF08245">
    <property type="entry name" value="Mur_ligase_M"/>
    <property type="match status" value="1"/>
</dbReference>
<evidence type="ECO:0000256" key="2">
    <source>
        <dbReference type="ARBA" id="ARBA00008276"/>
    </source>
</evidence>
<dbReference type="SUPFAM" id="SSF53244">
    <property type="entry name" value="MurD-like peptide ligases, peptide-binding domain"/>
    <property type="match status" value="1"/>
</dbReference>
<dbReference type="EMBL" id="FWEW01003742">
    <property type="protein sequence ID" value="SLM40935.1"/>
    <property type="molecule type" value="Genomic_DNA"/>
</dbReference>
<dbReference type="InterPro" id="IPR001645">
    <property type="entry name" value="Folylpolyglutamate_synth"/>
</dbReference>
<evidence type="ECO:0000256" key="4">
    <source>
        <dbReference type="ARBA" id="ARBA00022598"/>
    </source>
</evidence>
<comment type="pathway">
    <text evidence="1 9">Cofactor biosynthesis; tetrahydrofolylpolyglutamate biosynthesis.</text>
</comment>
<dbReference type="AlphaFoldDB" id="A0A1W5DD50"/>
<dbReference type="InterPro" id="IPR036565">
    <property type="entry name" value="Mur-like_cat_sf"/>
</dbReference>